<accession>A0A1J1I0Z2</accession>
<evidence type="ECO:0000313" key="1">
    <source>
        <dbReference type="EMBL" id="CRK94015.1"/>
    </source>
</evidence>
<organism evidence="1 2">
    <name type="scientific">Clunio marinus</name>
    <dbReference type="NCBI Taxonomy" id="568069"/>
    <lineage>
        <taxon>Eukaryota</taxon>
        <taxon>Metazoa</taxon>
        <taxon>Ecdysozoa</taxon>
        <taxon>Arthropoda</taxon>
        <taxon>Hexapoda</taxon>
        <taxon>Insecta</taxon>
        <taxon>Pterygota</taxon>
        <taxon>Neoptera</taxon>
        <taxon>Endopterygota</taxon>
        <taxon>Diptera</taxon>
        <taxon>Nematocera</taxon>
        <taxon>Chironomoidea</taxon>
        <taxon>Chironomidae</taxon>
        <taxon>Clunio</taxon>
    </lineage>
</organism>
<proteinExistence type="predicted"/>
<sequence>MYKQTFPLKEINRNRHHLLISNDMIDATGKNLIKNAMFVMWSDEILILLFISRCEFVFSIKNVMQRDENIQVSFDLIIFKVLRVGICSEYLKEKQKSFERKIYHFMVDITFDDLSLKLGDDKRKKRGKDYGWFMWLNLSLLAHNKFLDVSLEKYQKQRVSFAPWMNKAQHLHKYKFVSVNDFSFVNVRGDQNTDNASLEAAIAINL</sequence>
<evidence type="ECO:0000313" key="2">
    <source>
        <dbReference type="Proteomes" id="UP000183832"/>
    </source>
</evidence>
<name>A0A1J1I0Z2_9DIPT</name>
<protein>
    <submittedName>
        <fullName evidence="1">CLUMA_CG007540, isoform A</fullName>
    </submittedName>
</protein>
<gene>
    <name evidence="1" type="ORF">CLUMA_CG007540</name>
</gene>
<dbReference type="Proteomes" id="UP000183832">
    <property type="component" value="Unassembled WGS sequence"/>
</dbReference>
<dbReference type="AlphaFoldDB" id="A0A1J1I0Z2"/>
<dbReference type="EMBL" id="CVRI01000038">
    <property type="protein sequence ID" value="CRK94015.1"/>
    <property type="molecule type" value="Genomic_DNA"/>
</dbReference>
<reference evidence="1 2" key="1">
    <citation type="submission" date="2015-04" db="EMBL/GenBank/DDBJ databases">
        <authorList>
            <person name="Syromyatnikov M.Y."/>
            <person name="Popov V.N."/>
        </authorList>
    </citation>
    <scope>NUCLEOTIDE SEQUENCE [LARGE SCALE GENOMIC DNA]</scope>
</reference>
<keyword evidence="2" id="KW-1185">Reference proteome</keyword>